<sequence>MEEWFNAENLTIEAIRVLYVAATRARRLFVTAVPAEFESRTADYPKGLGVPVAERSRSMQRGALPGSSACVSTPRKRGEDPSSSTDSTKAQVRCAPKGRRTWIPLLGRVYFSATW</sequence>
<comment type="caution">
    <text evidence="2">The sequence shown here is derived from an EMBL/GenBank/DDBJ whole genome shotgun (WGS) entry which is preliminary data.</text>
</comment>
<protein>
    <submittedName>
        <fullName evidence="2">Uncharacterized protein</fullName>
    </submittedName>
</protein>
<dbReference type="Proteomes" id="UP000629619">
    <property type="component" value="Unassembled WGS sequence"/>
</dbReference>
<evidence type="ECO:0000256" key="1">
    <source>
        <dbReference type="SAM" id="MobiDB-lite"/>
    </source>
</evidence>
<feature type="compositionally biased region" description="Polar residues" evidence="1">
    <location>
        <begin position="81"/>
        <end position="90"/>
    </location>
</feature>
<organism evidence="2 3">
    <name type="scientific">Actinoplanes siamensis</name>
    <dbReference type="NCBI Taxonomy" id="1223317"/>
    <lineage>
        <taxon>Bacteria</taxon>
        <taxon>Bacillati</taxon>
        <taxon>Actinomycetota</taxon>
        <taxon>Actinomycetes</taxon>
        <taxon>Micromonosporales</taxon>
        <taxon>Micromonosporaceae</taxon>
        <taxon>Actinoplanes</taxon>
    </lineage>
</organism>
<evidence type="ECO:0000313" key="3">
    <source>
        <dbReference type="Proteomes" id="UP000629619"/>
    </source>
</evidence>
<dbReference type="EMBL" id="BOMW01000020">
    <property type="protein sequence ID" value="GIF04599.1"/>
    <property type="molecule type" value="Genomic_DNA"/>
</dbReference>
<reference evidence="2" key="1">
    <citation type="submission" date="2021-01" db="EMBL/GenBank/DDBJ databases">
        <title>Whole genome shotgun sequence of Actinoplanes siamensis NBRC 109076.</title>
        <authorList>
            <person name="Komaki H."/>
            <person name="Tamura T."/>
        </authorList>
    </citation>
    <scope>NUCLEOTIDE SEQUENCE</scope>
    <source>
        <strain evidence="2">NBRC 109076</strain>
    </source>
</reference>
<evidence type="ECO:0000313" key="2">
    <source>
        <dbReference type="EMBL" id="GIF04599.1"/>
    </source>
</evidence>
<keyword evidence="3" id="KW-1185">Reference proteome</keyword>
<proteinExistence type="predicted"/>
<gene>
    <name evidence="2" type="ORF">Asi03nite_21370</name>
</gene>
<dbReference type="AlphaFoldDB" id="A0A919TJP6"/>
<accession>A0A919TJP6</accession>
<name>A0A919TJP6_9ACTN</name>
<feature type="region of interest" description="Disordered" evidence="1">
    <location>
        <begin position="55"/>
        <end position="93"/>
    </location>
</feature>